<evidence type="ECO:0000256" key="5">
    <source>
        <dbReference type="ARBA" id="ARBA00022676"/>
    </source>
</evidence>
<accession>A0AAE4ZAG5</accession>
<dbReference type="PANTHER" id="PTHR11904">
    <property type="entry name" value="METHYLTHIOADENOSINE/PURINE NUCLEOSIDE PHOSPHORYLASE"/>
    <property type="match status" value="1"/>
</dbReference>
<dbReference type="PIRSF" id="PIRSF000477">
    <property type="entry name" value="PurNPase"/>
    <property type="match status" value="1"/>
</dbReference>
<dbReference type="NCBIfam" id="NF006054">
    <property type="entry name" value="PRK08202.1"/>
    <property type="match status" value="1"/>
</dbReference>
<gene>
    <name evidence="9" type="ORF">GWO12_05320</name>
</gene>
<evidence type="ECO:0000256" key="4">
    <source>
        <dbReference type="ARBA" id="ARBA00022553"/>
    </source>
</evidence>
<dbReference type="GO" id="GO:0009116">
    <property type="term" value="P:nucleoside metabolic process"/>
    <property type="evidence" value="ECO:0007669"/>
    <property type="project" value="InterPro"/>
</dbReference>
<dbReference type="EC" id="2.4.2.1" evidence="7"/>
<comment type="subunit">
    <text evidence="3">Homotrimer.</text>
</comment>
<proteinExistence type="inferred from homology"/>
<sequence length="279" mass="30348">MSRPDAADLLKRIRDTVAAVREHTKLEPRLAVILGTGLGRLAEEIETETSIPYEELPDFPIPTVESHSGRLLFGQLAGQPAVAMQGRFHLYEGYSLEQVTFPVRVMRALGAETLIVSNACGGMNPLWSVGDLMLIDDHINLLGDNPLIGPNPDELGPRFPDMSEPYDAELQRLAIDVAMEEKITLRRGVYVAVPGPNLETRAEYRFLRTIGADVVGMSTVPEVIVAVHGGMKVLGISIITDRCLPDALEPASVEEIIRVAGEAEPKLTRLITGVVARLG</sequence>
<dbReference type="Pfam" id="PF01048">
    <property type="entry name" value="PNP_UDP_1"/>
    <property type="match status" value="1"/>
</dbReference>
<dbReference type="Gene3D" id="3.40.50.1580">
    <property type="entry name" value="Nucleoside phosphorylase domain"/>
    <property type="match status" value="1"/>
</dbReference>
<dbReference type="AlphaFoldDB" id="A0AAE4ZAG5"/>
<dbReference type="FunFam" id="3.40.50.1580:FF:000010">
    <property type="entry name" value="Purine nucleoside phosphorylase"/>
    <property type="match status" value="1"/>
</dbReference>
<evidence type="ECO:0000313" key="9">
    <source>
        <dbReference type="EMBL" id="NIR74516.1"/>
    </source>
</evidence>
<dbReference type="InterPro" id="IPR011268">
    <property type="entry name" value="Purine_phosphorylase"/>
</dbReference>
<dbReference type="GO" id="GO:0005737">
    <property type="term" value="C:cytoplasm"/>
    <property type="evidence" value="ECO:0007669"/>
    <property type="project" value="TreeGrafter"/>
</dbReference>
<evidence type="ECO:0000256" key="2">
    <source>
        <dbReference type="ARBA" id="ARBA00006751"/>
    </source>
</evidence>
<protein>
    <recommendedName>
        <fullName evidence="7">Purine nucleoside phosphorylase</fullName>
        <ecNumber evidence="7">2.4.2.1</ecNumber>
    </recommendedName>
    <alternativeName>
        <fullName evidence="7">Inosine-guanosine phosphorylase</fullName>
    </alternativeName>
</protein>
<dbReference type="SUPFAM" id="SSF53167">
    <property type="entry name" value="Purine and uridine phosphorylases"/>
    <property type="match status" value="1"/>
</dbReference>
<keyword evidence="4" id="KW-0597">Phosphoprotein</keyword>
<comment type="caution">
    <text evidence="9">The sequence shown here is derived from an EMBL/GenBank/DDBJ whole genome shotgun (WGS) entry which is preliminary data.</text>
</comment>
<comment type="pathway">
    <text evidence="1 7">Purine metabolism; purine nucleoside salvage.</text>
</comment>
<organism evidence="9 10">
    <name type="scientific">Candidatus Kutchimonas denitrificans</name>
    <dbReference type="NCBI Taxonomy" id="3056748"/>
    <lineage>
        <taxon>Bacteria</taxon>
        <taxon>Pseudomonadati</taxon>
        <taxon>Gemmatimonadota</taxon>
        <taxon>Gemmatimonadia</taxon>
        <taxon>Candidatus Palauibacterales</taxon>
        <taxon>Candidatus Palauibacteraceae</taxon>
        <taxon>Candidatus Kutchimonas</taxon>
    </lineage>
</organism>
<dbReference type="PANTHER" id="PTHR11904:SF9">
    <property type="entry name" value="PURINE NUCLEOSIDE PHOSPHORYLASE-RELATED"/>
    <property type="match status" value="1"/>
</dbReference>
<dbReference type="PROSITE" id="PS01240">
    <property type="entry name" value="PNP_MTAP_2"/>
    <property type="match status" value="1"/>
</dbReference>
<dbReference type="NCBIfam" id="TIGR01700">
    <property type="entry name" value="PNPH"/>
    <property type="match status" value="1"/>
</dbReference>
<dbReference type="InterPro" id="IPR035994">
    <property type="entry name" value="Nucleoside_phosphorylase_sf"/>
</dbReference>
<dbReference type="EMBL" id="JAACAK010000046">
    <property type="protein sequence ID" value="NIR74516.1"/>
    <property type="molecule type" value="Genomic_DNA"/>
</dbReference>
<dbReference type="InterPro" id="IPR018099">
    <property type="entry name" value="Purine_phosphorylase-2_CS"/>
</dbReference>
<evidence type="ECO:0000313" key="10">
    <source>
        <dbReference type="Proteomes" id="UP000702544"/>
    </source>
</evidence>
<evidence type="ECO:0000256" key="6">
    <source>
        <dbReference type="ARBA" id="ARBA00022679"/>
    </source>
</evidence>
<evidence type="ECO:0000256" key="1">
    <source>
        <dbReference type="ARBA" id="ARBA00005058"/>
    </source>
</evidence>
<dbReference type="InterPro" id="IPR011270">
    <property type="entry name" value="Pur_Nuc_Pase_Ino/Guo-sp"/>
</dbReference>
<dbReference type="CDD" id="cd09009">
    <property type="entry name" value="PNP-EcPNPII_like"/>
    <property type="match status" value="1"/>
</dbReference>
<dbReference type="NCBIfam" id="TIGR01697">
    <property type="entry name" value="PNPH-PUNA-XAPA"/>
    <property type="match status" value="1"/>
</dbReference>
<dbReference type="GO" id="GO:0004731">
    <property type="term" value="F:purine-nucleoside phosphorylase activity"/>
    <property type="evidence" value="ECO:0007669"/>
    <property type="project" value="UniProtKB-EC"/>
</dbReference>
<name>A0AAE4ZAG5_9BACT</name>
<dbReference type="Proteomes" id="UP000702544">
    <property type="component" value="Unassembled WGS sequence"/>
</dbReference>
<keyword evidence="5 7" id="KW-0328">Glycosyltransferase</keyword>
<evidence type="ECO:0000259" key="8">
    <source>
        <dbReference type="Pfam" id="PF01048"/>
    </source>
</evidence>
<evidence type="ECO:0000256" key="3">
    <source>
        <dbReference type="ARBA" id="ARBA00011233"/>
    </source>
</evidence>
<comment type="function">
    <text evidence="7">The purine nucleoside phosphorylases catalyze the phosphorolytic breakdown of the N-glycosidic bond in the beta-(deoxy)ribonucleoside molecules, with the formation of the corresponding free purine bases and pentose-1-phosphate.</text>
</comment>
<keyword evidence="6 7" id="KW-0808">Transferase</keyword>
<evidence type="ECO:0000256" key="7">
    <source>
        <dbReference type="PIRNR" id="PIRNR000477"/>
    </source>
</evidence>
<feature type="domain" description="Nucleoside phosphorylase" evidence="8">
    <location>
        <begin position="29"/>
        <end position="275"/>
    </location>
</feature>
<dbReference type="InterPro" id="IPR000845">
    <property type="entry name" value="Nucleoside_phosphorylase_d"/>
</dbReference>
<reference evidence="9 10" key="1">
    <citation type="submission" date="2020-01" db="EMBL/GenBank/DDBJ databases">
        <title>Genomes assembled from Gulf of Kutch pelagic sediment metagenomes.</title>
        <authorList>
            <person name="Chandrashekar M."/>
            <person name="Mahajan M.S."/>
            <person name="Dave K.J."/>
            <person name="Vatsa P."/>
            <person name="Nathani N.M."/>
        </authorList>
    </citation>
    <scope>NUCLEOTIDE SEQUENCE [LARGE SCALE GENOMIC DNA]</scope>
    <source>
        <strain evidence="9">KS3-K002</strain>
    </source>
</reference>
<comment type="similarity">
    <text evidence="2 7">Belongs to the PNP/MTAP phosphorylase family.</text>
</comment>